<accession>A0A381VVS0</accession>
<protein>
    <submittedName>
        <fullName evidence="2">Uncharacterized protein</fullName>
    </submittedName>
</protein>
<evidence type="ECO:0000256" key="1">
    <source>
        <dbReference type="SAM" id="MobiDB-lite"/>
    </source>
</evidence>
<sequence length="82" mass="8722">PKSTPILSSVTTLSANTAKAIPGSLPRTVHVKPYLSALPRSRKVKKPESKGFIKRTGPGTKSGFIKARIGTAKRFAPNPKTP</sequence>
<proteinExistence type="predicted"/>
<feature type="region of interest" description="Disordered" evidence="1">
    <location>
        <begin position="40"/>
        <end position="63"/>
    </location>
</feature>
<evidence type="ECO:0000313" key="2">
    <source>
        <dbReference type="EMBL" id="SVA44399.1"/>
    </source>
</evidence>
<gene>
    <name evidence="2" type="ORF">METZ01_LOCUS97253</name>
</gene>
<name>A0A381VVS0_9ZZZZ</name>
<dbReference type="EMBL" id="UINC01009934">
    <property type="protein sequence ID" value="SVA44399.1"/>
    <property type="molecule type" value="Genomic_DNA"/>
</dbReference>
<reference evidence="2" key="1">
    <citation type="submission" date="2018-05" db="EMBL/GenBank/DDBJ databases">
        <authorList>
            <person name="Lanie J.A."/>
            <person name="Ng W.-L."/>
            <person name="Kazmierczak K.M."/>
            <person name="Andrzejewski T.M."/>
            <person name="Davidsen T.M."/>
            <person name="Wayne K.J."/>
            <person name="Tettelin H."/>
            <person name="Glass J.I."/>
            <person name="Rusch D."/>
            <person name="Podicherti R."/>
            <person name="Tsui H.-C.T."/>
            <person name="Winkler M.E."/>
        </authorList>
    </citation>
    <scope>NUCLEOTIDE SEQUENCE</scope>
</reference>
<feature type="non-terminal residue" evidence="2">
    <location>
        <position position="1"/>
    </location>
</feature>
<organism evidence="2">
    <name type="scientific">marine metagenome</name>
    <dbReference type="NCBI Taxonomy" id="408172"/>
    <lineage>
        <taxon>unclassified sequences</taxon>
        <taxon>metagenomes</taxon>
        <taxon>ecological metagenomes</taxon>
    </lineage>
</organism>
<dbReference type="AlphaFoldDB" id="A0A381VVS0"/>